<feature type="transmembrane region" description="Helical" evidence="13">
    <location>
        <begin position="410"/>
        <end position="433"/>
    </location>
</feature>
<dbReference type="Proteomes" id="UP001059295">
    <property type="component" value="Chromosome"/>
</dbReference>
<evidence type="ECO:0000256" key="11">
    <source>
        <dbReference type="ARBA" id="ARBA00023004"/>
    </source>
</evidence>
<evidence type="ECO:0000256" key="4">
    <source>
        <dbReference type="ARBA" id="ARBA00022475"/>
    </source>
</evidence>
<keyword evidence="5" id="KW-0997">Cell inner membrane</keyword>
<protein>
    <submittedName>
        <fullName evidence="14">Cytochrome ubiquinol oxidase subunit I</fullName>
    </submittedName>
</protein>
<comment type="subcellular location">
    <subcellularLocation>
        <location evidence="1">Cell inner membrane</location>
        <topology evidence="1">Multi-pass membrane protein</topology>
    </subcellularLocation>
</comment>
<dbReference type="GeneID" id="82890117"/>
<feature type="transmembrane region" description="Helical" evidence="13">
    <location>
        <begin position="24"/>
        <end position="49"/>
    </location>
</feature>
<gene>
    <name evidence="14" type="ORF">NQ491_00245</name>
</gene>
<proteinExistence type="inferred from homology"/>
<keyword evidence="8 13" id="KW-0479">Metal-binding</keyword>
<keyword evidence="11 13" id="KW-0408">Iron</keyword>
<evidence type="ECO:0000256" key="12">
    <source>
        <dbReference type="ARBA" id="ARBA00023136"/>
    </source>
</evidence>
<dbReference type="PANTHER" id="PTHR30365:SF0">
    <property type="entry name" value="CYTOCHROME BD-I UBIQUINOL OXIDASE SUBUNIT 1"/>
    <property type="match status" value="1"/>
</dbReference>
<keyword evidence="9 13" id="KW-0249">Electron transport</keyword>
<dbReference type="InterPro" id="IPR002585">
    <property type="entry name" value="Cyt-d_ubiquinol_oxidase_su_1"/>
</dbReference>
<name>A0ABY5V0S2_9BACT</name>
<feature type="transmembrane region" description="Helical" evidence="13">
    <location>
        <begin position="227"/>
        <end position="245"/>
    </location>
</feature>
<organism evidence="14 15">
    <name type="scientific">Alistipes ihumii AP11</name>
    <dbReference type="NCBI Taxonomy" id="1211813"/>
    <lineage>
        <taxon>Bacteria</taxon>
        <taxon>Pseudomonadati</taxon>
        <taxon>Bacteroidota</taxon>
        <taxon>Bacteroidia</taxon>
        <taxon>Bacteroidales</taxon>
        <taxon>Rikenellaceae</taxon>
        <taxon>Alistipes</taxon>
    </lineage>
</organism>
<feature type="transmembrane region" description="Helical" evidence="13">
    <location>
        <begin position="61"/>
        <end position="80"/>
    </location>
</feature>
<evidence type="ECO:0000256" key="3">
    <source>
        <dbReference type="ARBA" id="ARBA00022448"/>
    </source>
</evidence>
<evidence type="ECO:0000313" key="14">
    <source>
        <dbReference type="EMBL" id="UWN57244.1"/>
    </source>
</evidence>
<evidence type="ECO:0000256" key="9">
    <source>
        <dbReference type="ARBA" id="ARBA00022982"/>
    </source>
</evidence>
<keyword evidence="3 13" id="KW-0813">Transport</keyword>
<evidence type="ECO:0000256" key="2">
    <source>
        <dbReference type="ARBA" id="ARBA00009819"/>
    </source>
</evidence>
<evidence type="ECO:0000256" key="1">
    <source>
        <dbReference type="ARBA" id="ARBA00004429"/>
    </source>
</evidence>
<keyword evidence="12 13" id="KW-0472">Membrane</keyword>
<feature type="transmembrane region" description="Helical" evidence="13">
    <location>
        <begin position="137"/>
        <end position="158"/>
    </location>
</feature>
<evidence type="ECO:0000256" key="13">
    <source>
        <dbReference type="PIRNR" id="PIRNR006446"/>
    </source>
</evidence>
<comment type="similarity">
    <text evidence="2 13">Belongs to the cytochrome ubiquinol oxidase subunit 1 family.</text>
</comment>
<sequence>MILTSTDLMNVVDWSRAQFAMTAIYHWLFVPLTLGLGFICAIMETLYYRTGDPFWKRTTKFWIRIFAINFAIGVATGLILEFEFGTNWSNYSHFVGDIFGAPLAIEGIMAFFLEATFFAVMFFGWNKVSKGFHLASTWITAIGANLSALWILVANAWMQSPVGTTFNVETARQEMTSFWDVVLSPVAINKFFHTVTSAYVLSAVVVVGISAWYLLRKREELFARRSIVVASVFGLFFSLMAAMTGDGSAVQVARTQPMKLAAMEALYDGRQEAGLVAVGALRPVDRTVRTSDDSAFAFRIEIPKMLSLMAFRDANAFVPGINDLVYGNEKYGIPSTEQRMELGREALETLEGYREARRTGDEQEQARFEKLFDPDDPAGKAFIEKQFASIGYGFLKEPTDVVPNVPTVFYSFRVMVALGGYFILLFAAILFFCYRRTLAGKRWMLYAMLWSIPLAYLASVSGWIVAEVGRQPWTIQDLLPTVASVSRINTGSLITAFFLFVVLFTTLLIAELMIMTRQIRIGPEPPDAHAAQERTSIDNQ</sequence>
<evidence type="ECO:0000256" key="5">
    <source>
        <dbReference type="ARBA" id="ARBA00022519"/>
    </source>
</evidence>
<feature type="transmembrane region" description="Helical" evidence="13">
    <location>
        <begin position="100"/>
        <end position="125"/>
    </location>
</feature>
<reference evidence="14" key="1">
    <citation type="journal article" date="2022" name="Cell">
        <title>Design, construction, and in vivo augmentation of a complex gut microbiome.</title>
        <authorList>
            <person name="Cheng A.G."/>
            <person name="Ho P.Y."/>
            <person name="Aranda-Diaz A."/>
            <person name="Jain S."/>
            <person name="Yu F.B."/>
            <person name="Meng X."/>
            <person name="Wang M."/>
            <person name="Iakiviak M."/>
            <person name="Nagashima K."/>
            <person name="Zhao A."/>
            <person name="Murugkar P."/>
            <person name="Patil A."/>
            <person name="Atabakhsh K."/>
            <person name="Weakley A."/>
            <person name="Yan J."/>
            <person name="Brumbaugh A.R."/>
            <person name="Higginbottom S."/>
            <person name="Dimas A."/>
            <person name="Shiver A.L."/>
            <person name="Deutschbauer A."/>
            <person name="Neff N."/>
            <person name="Sonnenburg J.L."/>
            <person name="Huang K.C."/>
            <person name="Fischbach M.A."/>
        </authorList>
    </citation>
    <scope>NUCLEOTIDE SEQUENCE</scope>
    <source>
        <strain evidence="14">AP11</strain>
    </source>
</reference>
<dbReference type="Pfam" id="PF01654">
    <property type="entry name" value="Cyt_bd_oxida_I"/>
    <property type="match status" value="1"/>
</dbReference>
<evidence type="ECO:0000256" key="7">
    <source>
        <dbReference type="ARBA" id="ARBA00022692"/>
    </source>
</evidence>
<evidence type="ECO:0000256" key="8">
    <source>
        <dbReference type="ARBA" id="ARBA00022723"/>
    </source>
</evidence>
<dbReference type="PIRSF" id="PIRSF006446">
    <property type="entry name" value="Cyt_quinol_oxidase_1"/>
    <property type="match status" value="1"/>
</dbReference>
<evidence type="ECO:0000256" key="10">
    <source>
        <dbReference type="ARBA" id="ARBA00022989"/>
    </source>
</evidence>
<keyword evidence="4 13" id="KW-1003">Cell membrane</keyword>
<keyword evidence="15" id="KW-1185">Reference proteome</keyword>
<dbReference type="RefSeq" id="WP_019245380.1">
    <property type="nucleotide sequence ID" value="NZ_CAPH01000007.1"/>
</dbReference>
<evidence type="ECO:0000313" key="15">
    <source>
        <dbReference type="Proteomes" id="UP001059295"/>
    </source>
</evidence>
<feature type="transmembrane region" description="Helical" evidence="13">
    <location>
        <begin position="486"/>
        <end position="510"/>
    </location>
</feature>
<evidence type="ECO:0000256" key="6">
    <source>
        <dbReference type="ARBA" id="ARBA00022617"/>
    </source>
</evidence>
<keyword evidence="7 13" id="KW-0812">Transmembrane</keyword>
<feature type="transmembrane region" description="Helical" evidence="13">
    <location>
        <begin position="191"/>
        <end position="215"/>
    </location>
</feature>
<keyword evidence="10 13" id="KW-1133">Transmembrane helix</keyword>
<feature type="transmembrane region" description="Helical" evidence="13">
    <location>
        <begin position="445"/>
        <end position="466"/>
    </location>
</feature>
<dbReference type="PANTHER" id="PTHR30365">
    <property type="entry name" value="CYTOCHROME D UBIQUINOL OXIDASE"/>
    <property type="match status" value="1"/>
</dbReference>
<dbReference type="EMBL" id="CP102294">
    <property type="protein sequence ID" value="UWN57244.1"/>
    <property type="molecule type" value="Genomic_DNA"/>
</dbReference>
<accession>A0ABY5V0S2</accession>
<keyword evidence="6 13" id="KW-0349">Heme</keyword>